<evidence type="ECO:0000313" key="5">
    <source>
        <dbReference type="Proteomes" id="UP001207116"/>
    </source>
</evidence>
<keyword evidence="1" id="KW-0175">Coiled coil</keyword>
<evidence type="ECO:0000256" key="2">
    <source>
        <dbReference type="SAM" id="MobiDB-lite"/>
    </source>
</evidence>
<evidence type="ECO:0008006" key="6">
    <source>
        <dbReference type="Google" id="ProtNLM"/>
    </source>
</evidence>
<feature type="compositionally biased region" description="Basic and acidic residues" evidence="2">
    <location>
        <begin position="704"/>
        <end position="721"/>
    </location>
</feature>
<accession>A0AAE3SNI6</accession>
<evidence type="ECO:0000256" key="1">
    <source>
        <dbReference type="SAM" id="Coils"/>
    </source>
</evidence>
<gene>
    <name evidence="4" type="ORF">OO016_02785</name>
</gene>
<feature type="transmembrane region" description="Helical" evidence="3">
    <location>
        <begin position="152"/>
        <end position="170"/>
    </location>
</feature>
<feature type="coiled-coil region" evidence="1">
    <location>
        <begin position="562"/>
        <end position="613"/>
    </location>
</feature>
<feature type="compositionally biased region" description="Basic and acidic residues" evidence="2">
    <location>
        <begin position="931"/>
        <end position="948"/>
    </location>
</feature>
<name>A0AAE3SNI6_9FLAO</name>
<keyword evidence="5" id="KW-1185">Reference proteome</keyword>
<keyword evidence="3" id="KW-0812">Transmembrane</keyword>
<feature type="coiled-coil region" evidence="1">
    <location>
        <begin position="993"/>
        <end position="1020"/>
    </location>
</feature>
<feature type="region of interest" description="Disordered" evidence="2">
    <location>
        <begin position="931"/>
        <end position="990"/>
    </location>
</feature>
<organism evidence="4 5">
    <name type="scientific">Lentiprolixibacter aurantiacus</name>
    <dbReference type="NCBI Taxonomy" id="2993939"/>
    <lineage>
        <taxon>Bacteria</taxon>
        <taxon>Pseudomonadati</taxon>
        <taxon>Bacteroidota</taxon>
        <taxon>Flavobacteriia</taxon>
        <taxon>Flavobacteriales</taxon>
        <taxon>Flavobacteriaceae</taxon>
        <taxon>Lentiprolixibacter</taxon>
    </lineage>
</organism>
<protein>
    <recommendedName>
        <fullName evidence="6">DUF4175 family protein</fullName>
    </recommendedName>
</protein>
<feature type="compositionally biased region" description="Basic and acidic residues" evidence="2">
    <location>
        <begin position="669"/>
        <end position="679"/>
    </location>
</feature>
<evidence type="ECO:0000256" key="3">
    <source>
        <dbReference type="SAM" id="Phobius"/>
    </source>
</evidence>
<dbReference type="RefSeq" id="WP_266010637.1">
    <property type="nucleotide sequence ID" value="NZ_JAPFQP010000001.1"/>
</dbReference>
<dbReference type="EMBL" id="JAPFQP010000001">
    <property type="protein sequence ID" value="MCX2718517.1"/>
    <property type="molecule type" value="Genomic_DNA"/>
</dbReference>
<sequence length="1129" mass="130994">MDHYHKILRKLEAFSKKYYTKMLIKGVIMFFALGALFTLALLGLEYLLWLGTTGRFLLFLAGITALLYLFIGQIGLPLLYLFRLRNGISQKEASRLIGQHFPDVGDRLYNLLDLAESTDKSELLLASIAQRSERLSPVPFNRAVDLGENRKYIKYLLFPLLLVGIIWITGKLSDFLGSYKRVVNYDVAYQPPAPFDFVLLSDQEEILENEEHVLQVTTRGSVQPEEVYVVINNQEYLLKKINGIFEHSLTPPLKDVQFYFRGSGVTSGLYELRALEIPVIKGFEMSLDYPNYLGMAAKTVKGTGNAVIPEGTKVSWKIRTESTKNVSWSNKDTTLAFQADEDVFLHNQAIFRNTNYSIKTSNSNVSDFESLSYSLEVIPDAYPTIKVIQALDSLNPNVAHYEGTLEDDHGIDKLTLVYYPKGQEEQKKSIELDIPNEAYQRFYYSFPDRLEIDQDSSYDYYFEVRDNDALRGGKNSRSQLFTSVIYNELEMNGRQLQYQQELIKQMDQSVDRFKEDQRKLDEIRKEQKEKGSLSFNDQRRVSDFIKRQQQQEGMMEKFSRQLKENLRQKENADSMNELLQERLERQEMEARKNQQMLQELQRLSDKINKEELSKRLEELGKKQQSNQRSLEQILELTKRYYVTEKTAQLARELKRLGEKQTEEGNPDGKLTEKKEQEGLNQEFKRLKSQLDTLMKDNQGLKKPLSIERNEDREEQIQKEQEEISNAIEEEESRDKESEHQNGERNDIKNQQKSAGQKIRKMAEDMESAMSGASGGSSIAEDAEMLRQILDNLITFSFKQEQLFEDLQSADPELGQFAEGIRSEQQLRKMFEHVDDSLFALSLRRAELSEVVNEQITEVYYNIDKSLESIAENRIYQGVSYQQYVLTAANELADFLADILENMQQSLSPGSGQGKGDFQLQDIIMSQEEIKKQMQKMGEGKGNEQKEGGDAQGTEQGEREGKSGKDGKENSGNERDKQGQGRQSRNNALDEEQLKDIYDIYKEQEEIRQRLEKQLSDMISKEDRGLANRILRQMQQFQEDLLENGVTKRTNDRLNAIQYQLLKLKDAEVKQGQMKERESDTARKVYRNPLLENREEKGHKQPQTEILNRQALPLRRNYQRRVQRYFNNND</sequence>
<feature type="transmembrane region" description="Helical" evidence="3">
    <location>
        <begin position="23"/>
        <end position="44"/>
    </location>
</feature>
<evidence type="ECO:0000313" key="4">
    <source>
        <dbReference type="EMBL" id="MCX2718517.1"/>
    </source>
</evidence>
<comment type="caution">
    <text evidence="4">The sequence shown here is derived from an EMBL/GenBank/DDBJ whole genome shotgun (WGS) entry which is preliminary data.</text>
</comment>
<reference evidence="4" key="1">
    <citation type="submission" date="2022-11" db="EMBL/GenBank/DDBJ databases">
        <title>The characterization of three novel Bacteroidetes species and genomic analysis of their roles in tidal elemental geochemical cycles.</title>
        <authorList>
            <person name="Ma K.-J."/>
        </authorList>
    </citation>
    <scope>NUCLEOTIDE SEQUENCE</scope>
    <source>
        <strain evidence="4">M415</strain>
    </source>
</reference>
<proteinExistence type="predicted"/>
<feature type="compositionally biased region" description="Low complexity" evidence="2">
    <location>
        <begin position="767"/>
        <end position="776"/>
    </location>
</feature>
<keyword evidence="3" id="KW-0472">Membrane</keyword>
<keyword evidence="3" id="KW-1133">Transmembrane helix</keyword>
<feature type="compositionally biased region" description="Basic and acidic residues" evidence="2">
    <location>
        <begin position="732"/>
        <end position="749"/>
    </location>
</feature>
<dbReference type="AlphaFoldDB" id="A0AAE3SNI6"/>
<dbReference type="Proteomes" id="UP001207116">
    <property type="component" value="Unassembled WGS sequence"/>
</dbReference>
<feature type="compositionally biased region" description="Basic and acidic residues" evidence="2">
    <location>
        <begin position="955"/>
        <end position="978"/>
    </location>
</feature>
<feature type="region of interest" description="Disordered" evidence="2">
    <location>
        <begin position="691"/>
        <end position="776"/>
    </location>
</feature>
<feature type="transmembrane region" description="Helical" evidence="3">
    <location>
        <begin position="56"/>
        <end position="82"/>
    </location>
</feature>
<feature type="region of interest" description="Disordered" evidence="2">
    <location>
        <begin position="656"/>
        <end position="679"/>
    </location>
</feature>